<dbReference type="GO" id="GO:0030488">
    <property type="term" value="P:tRNA methylation"/>
    <property type="evidence" value="ECO:0007669"/>
    <property type="project" value="TreeGrafter"/>
</dbReference>
<sequence length="398" mass="45247">MNSSHLSLGDSEIRIRMLSQVYSASYLTRKKEREEKSKLLEQLYVHDVYDRIASDFEEQQYQPWPKVKDFLLGLESGSLVADVGCGNGHYLNVNPNISVIGVDRSFNLLRAAESRVPGVNCRADCVALPFRDNQFDAVLFIGVMHHLVSSERQVKALLELSRILRPGGTILLYTWAYEQQKRKFNGQDLLVPRYPSVGEDNPHCNCHRPTTKSSGDQLLTLPNQSQLSVLDKLERIFVRPFNLFINLFKLNSHGDSIETGESKDYINSVPSTQSDTLDDKSINLITKCSNSIYSNTLSHSDYHYDSMILVPKEFRVREFPASSLFSVSKVLNGKVSVHKRDCVSHSTNPARSRDDRFYHVFKRGELENLIKSSKSNLVVSKCYYTSGYWCATITKNTL</sequence>
<dbReference type="Pfam" id="PF08241">
    <property type="entry name" value="Methyltransf_11"/>
    <property type="match status" value="1"/>
</dbReference>
<evidence type="ECO:0000313" key="5">
    <source>
        <dbReference type="Proteomes" id="UP000593567"/>
    </source>
</evidence>
<keyword evidence="5" id="KW-1185">Reference proteome</keyword>
<evidence type="ECO:0000313" key="4">
    <source>
        <dbReference type="EMBL" id="KAF6037874.1"/>
    </source>
</evidence>
<dbReference type="OrthoDB" id="271595at2759"/>
<dbReference type="PANTHER" id="PTHR13069">
    <property type="entry name" value="ALKYLATED DNA REPAIR PROTEIN ALKB HOMOLOG 8"/>
    <property type="match status" value="1"/>
</dbReference>
<name>A0A7J7KJ02_BUGNE</name>
<dbReference type="InterPro" id="IPR013216">
    <property type="entry name" value="Methyltransf_11"/>
</dbReference>
<comment type="caution">
    <text evidence="4">The sequence shown here is derived from an EMBL/GenBank/DDBJ whole genome shotgun (WGS) entry which is preliminary data.</text>
</comment>
<accession>A0A7J7KJ02</accession>
<dbReference type="InterPro" id="IPR029063">
    <property type="entry name" value="SAM-dependent_MTases_sf"/>
</dbReference>
<keyword evidence="2" id="KW-0808">Transferase</keyword>
<evidence type="ECO:0000256" key="2">
    <source>
        <dbReference type="ARBA" id="ARBA00022679"/>
    </source>
</evidence>
<dbReference type="GO" id="GO:0002098">
    <property type="term" value="P:tRNA wobble uridine modification"/>
    <property type="evidence" value="ECO:0007669"/>
    <property type="project" value="TreeGrafter"/>
</dbReference>
<feature type="domain" description="Methyltransferase type 11" evidence="3">
    <location>
        <begin position="82"/>
        <end position="171"/>
    </location>
</feature>
<proteinExistence type="predicted"/>
<evidence type="ECO:0000256" key="1">
    <source>
        <dbReference type="ARBA" id="ARBA00022603"/>
    </source>
</evidence>
<organism evidence="4 5">
    <name type="scientific">Bugula neritina</name>
    <name type="common">Brown bryozoan</name>
    <name type="synonym">Sertularia neritina</name>
    <dbReference type="NCBI Taxonomy" id="10212"/>
    <lineage>
        <taxon>Eukaryota</taxon>
        <taxon>Metazoa</taxon>
        <taxon>Spiralia</taxon>
        <taxon>Lophotrochozoa</taxon>
        <taxon>Bryozoa</taxon>
        <taxon>Gymnolaemata</taxon>
        <taxon>Cheilostomatida</taxon>
        <taxon>Flustrina</taxon>
        <taxon>Buguloidea</taxon>
        <taxon>Bugulidae</taxon>
        <taxon>Bugula</taxon>
    </lineage>
</organism>
<dbReference type="CDD" id="cd02440">
    <property type="entry name" value="AdoMet_MTases"/>
    <property type="match status" value="1"/>
</dbReference>
<dbReference type="EMBL" id="VXIV02000502">
    <property type="protein sequence ID" value="KAF6037874.1"/>
    <property type="molecule type" value="Genomic_DNA"/>
</dbReference>
<gene>
    <name evidence="4" type="ORF">EB796_003821</name>
</gene>
<dbReference type="Proteomes" id="UP000593567">
    <property type="component" value="Unassembled WGS sequence"/>
</dbReference>
<dbReference type="GO" id="GO:0106335">
    <property type="term" value="F:tRNA (5-carboxymethyluridine(34)-5-O)-methyltransferase activity"/>
    <property type="evidence" value="ECO:0007669"/>
    <property type="project" value="TreeGrafter"/>
</dbReference>
<dbReference type="InterPro" id="IPR051422">
    <property type="entry name" value="AlkB_tRNA_MeTrf/Diox"/>
</dbReference>
<dbReference type="GO" id="GO:0005634">
    <property type="term" value="C:nucleus"/>
    <property type="evidence" value="ECO:0007669"/>
    <property type="project" value="TreeGrafter"/>
</dbReference>
<dbReference type="GO" id="GO:0000049">
    <property type="term" value="F:tRNA binding"/>
    <property type="evidence" value="ECO:0007669"/>
    <property type="project" value="TreeGrafter"/>
</dbReference>
<dbReference type="SUPFAM" id="SSF53335">
    <property type="entry name" value="S-adenosyl-L-methionine-dependent methyltransferases"/>
    <property type="match status" value="1"/>
</dbReference>
<dbReference type="Gene3D" id="3.40.50.150">
    <property type="entry name" value="Vaccinia Virus protein VP39"/>
    <property type="match status" value="2"/>
</dbReference>
<reference evidence="4" key="1">
    <citation type="submission" date="2020-06" db="EMBL/GenBank/DDBJ databases">
        <title>Draft genome of Bugula neritina, a colonial animal packing powerful symbionts and potential medicines.</title>
        <authorList>
            <person name="Rayko M."/>
        </authorList>
    </citation>
    <scope>NUCLEOTIDE SEQUENCE [LARGE SCALE GENOMIC DNA]</scope>
    <source>
        <strain evidence="4">Kwan_BN1</strain>
    </source>
</reference>
<evidence type="ECO:0000259" key="3">
    <source>
        <dbReference type="Pfam" id="PF08241"/>
    </source>
</evidence>
<dbReference type="GO" id="GO:0005737">
    <property type="term" value="C:cytoplasm"/>
    <property type="evidence" value="ECO:0007669"/>
    <property type="project" value="TreeGrafter"/>
</dbReference>
<dbReference type="PANTHER" id="PTHR13069:SF37">
    <property type="entry name" value="FIRE DANCER"/>
    <property type="match status" value="1"/>
</dbReference>
<keyword evidence="1" id="KW-0489">Methyltransferase</keyword>
<dbReference type="GO" id="GO:0008757">
    <property type="term" value="F:S-adenosylmethionine-dependent methyltransferase activity"/>
    <property type="evidence" value="ECO:0007669"/>
    <property type="project" value="InterPro"/>
</dbReference>
<dbReference type="AlphaFoldDB" id="A0A7J7KJ02"/>
<protein>
    <submittedName>
        <fullName evidence="4">KIAA1456</fullName>
    </submittedName>
</protein>